<evidence type="ECO:0000313" key="11">
    <source>
        <dbReference type="Proteomes" id="UP000269539"/>
    </source>
</evidence>
<evidence type="ECO:0000256" key="5">
    <source>
        <dbReference type="ARBA" id="ARBA00022989"/>
    </source>
</evidence>
<dbReference type="InterPro" id="IPR032800">
    <property type="entry name" value="TRP_N"/>
</dbReference>
<dbReference type="Pfam" id="PF06011">
    <property type="entry name" value="TRP"/>
    <property type="match status" value="1"/>
</dbReference>
<dbReference type="GO" id="GO:0055085">
    <property type="term" value="P:transmembrane transport"/>
    <property type="evidence" value="ECO:0007669"/>
    <property type="project" value="TreeGrafter"/>
</dbReference>
<feature type="transmembrane region" description="Helical" evidence="8">
    <location>
        <begin position="513"/>
        <end position="537"/>
    </location>
</feature>
<comment type="caution">
    <text evidence="10">The sequence shown here is derived from an EMBL/GenBank/DDBJ whole genome shotgun (WGS) entry which is preliminary data.</text>
</comment>
<feature type="transmembrane region" description="Helical" evidence="8">
    <location>
        <begin position="488"/>
        <end position="506"/>
    </location>
</feature>
<feature type="compositionally biased region" description="Polar residues" evidence="7">
    <location>
        <begin position="1091"/>
        <end position="1102"/>
    </location>
</feature>
<dbReference type="GO" id="GO:0016020">
    <property type="term" value="C:membrane"/>
    <property type="evidence" value="ECO:0007669"/>
    <property type="project" value="UniProtKB-SubCell"/>
</dbReference>
<feature type="compositionally biased region" description="Polar residues" evidence="7">
    <location>
        <begin position="1119"/>
        <end position="1131"/>
    </location>
</feature>
<keyword evidence="5 8" id="KW-1133">Transmembrane helix</keyword>
<gene>
    <name evidence="10" type="ORF">D0864_01646</name>
</gene>
<accession>A0A3M7H711</accession>
<evidence type="ECO:0000256" key="7">
    <source>
        <dbReference type="SAM" id="MobiDB-lite"/>
    </source>
</evidence>
<reference evidence="10 11" key="1">
    <citation type="journal article" date="2018" name="BMC Genomics">
        <title>Genomic evidence for intraspecific hybridization in a clonal and extremely halotolerant yeast.</title>
        <authorList>
            <person name="Gostincar C."/>
            <person name="Stajich J.E."/>
            <person name="Zupancic J."/>
            <person name="Zalar P."/>
            <person name="Gunde-Cimerman N."/>
        </authorList>
    </citation>
    <scope>NUCLEOTIDE SEQUENCE [LARGE SCALE GENOMIC DNA]</scope>
    <source>
        <strain evidence="10 11">EXF-10513</strain>
    </source>
</reference>
<evidence type="ECO:0000256" key="2">
    <source>
        <dbReference type="ARBA" id="ARBA00010642"/>
    </source>
</evidence>
<evidence type="ECO:0000256" key="8">
    <source>
        <dbReference type="SAM" id="Phobius"/>
    </source>
</evidence>
<evidence type="ECO:0000256" key="6">
    <source>
        <dbReference type="ARBA" id="ARBA00023136"/>
    </source>
</evidence>
<dbReference type="AlphaFoldDB" id="A0A3M7H711"/>
<evidence type="ECO:0000313" key="10">
    <source>
        <dbReference type="EMBL" id="RMZ08837.1"/>
    </source>
</evidence>
<protein>
    <recommendedName>
        <fullName evidence="9">ML-like domain-containing protein</fullName>
    </recommendedName>
</protein>
<feature type="region of interest" description="Disordered" evidence="7">
    <location>
        <begin position="739"/>
        <end position="762"/>
    </location>
</feature>
<dbReference type="InterPro" id="IPR040241">
    <property type="entry name" value="TRP_Flc/Pkd2-like"/>
</dbReference>
<dbReference type="InterPro" id="IPR010308">
    <property type="entry name" value="TRP_C"/>
</dbReference>
<keyword evidence="6 8" id="KW-0472">Membrane</keyword>
<feature type="compositionally biased region" description="Basic and acidic residues" evidence="7">
    <location>
        <begin position="1077"/>
        <end position="1089"/>
    </location>
</feature>
<organism evidence="10 11">
    <name type="scientific">Hortaea werneckii</name>
    <name type="common">Black yeast</name>
    <name type="synonym">Cladosporium werneckii</name>
    <dbReference type="NCBI Taxonomy" id="91943"/>
    <lineage>
        <taxon>Eukaryota</taxon>
        <taxon>Fungi</taxon>
        <taxon>Dikarya</taxon>
        <taxon>Ascomycota</taxon>
        <taxon>Pezizomycotina</taxon>
        <taxon>Dothideomycetes</taxon>
        <taxon>Dothideomycetidae</taxon>
        <taxon>Mycosphaerellales</taxon>
        <taxon>Teratosphaeriaceae</taxon>
        <taxon>Hortaea</taxon>
    </lineage>
</organism>
<keyword evidence="3 8" id="KW-0812">Transmembrane</keyword>
<evidence type="ECO:0000256" key="4">
    <source>
        <dbReference type="ARBA" id="ARBA00022729"/>
    </source>
</evidence>
<feature type="compositionally biased region" description="Polar residues" evidence="7">
    <location>
        <begin position="858"/>
        <end position="872"/>
    </location>
</feature>
<dbReference type="VEuPathDB" id="FungiDB:BTJ68_03929"/>
<feature type="region of interest" description="Disordered" evidence="7">
    <location>
        <begin position="953"/>
        <end position="1267"/>
    </location>
</feature>
<comment type="similarity">
    <text evidence="2">Belongs to the transient receptor potential (TRP) ion channel family.</text>
</comment>
<sequence>MHQSQSIHSLPGGFLLDFLPNTLSAHEGSELPPRPFHSVSYPPYASVDPAITLPRNAFGSNQALWFHATDLPISADVSIKPPSFDGKGPMSASPRSAMLALFSLLGLTLLNTPLADAAFINFDNCLPDNVINSDPLQLQFIPLYFDAKFNQSADGYPMNITIYGNVSGQLVQGDYPPADDPQWENPDAKFGKIADVGSADKYSTLLANFDVLTYTAYNAKAQRFCPTLVNGTCPLGPYFDANESNPYTLPAFSIGHEFGGSYAFSTLAGTVRVISGDTGAPTVACVSANITPDLGSSIASMLTWLPAAILILKGIATLAAAIWSPWGSTDIFRWTSNYGRDEDQLRLVTPGFGDCLQYIQFVTLTGALSLQYPGFYQPAVSQTSWSLLMFNESFVSHGNGTPNPVDGVYKYNGTYGLTAMSQLVGMEDTEDIWACMAVWLLVIAVIVVVACQLGFIGRWLYHKITNTQETDLQAKNVPFTLGNLVRLMFNYFILPIVSISLFQLVISPRSPASVVACAVILLVIMILAGGWIFRVIFKTKPRTILFDDMPTVLLYGPLYNTYSDSAAPFALVPVFITFMRGVALGAIQPSGIAQIIVLAICEVILILTLNGFRPFQNQTSMNAYHTFFSVARLITILLSIAFVPSLGVSQASKGWIAYAVLLIHACVLVFGFFLNAAQTLIEVIARSFGVAGDSQTGAIRGSILNLRMLKKRRDRPTGDRASMTSNAAILQDADARDAYHGGRSRSMSASSQQLLNQVGAAQAPSVHRMSGFEQFSSDGELGSPTMDAEHPQPGVPYMTGAAAAGMKPTLNVKTTDADRSDGFYRRPRRTTNPLDPVTPGAKTRQSVASIEYPYQDSPDGQPSHQPRNQSYDSAFHDRDSPAPAYFRDSDQSGSDTGPQRTDYAVREVDQYYNHRGPALSDQPTRKLKTGPADPEGPAANAQSWFTKMMFGMKGKKQKEPSKGFEVVRSSRMPKEFQQQQGQDESVEMQNNPTLRQARYRDSPPVQRGEGQAVAGAARSGDVSPVTDEGDVQPQDFNFGFDGSDGMQRRSVQRGSTRMEDPYFQQNTAYGGAPPIERNFDAESDYDPRPSDASSVQPRNATGFTLDPIDAGGGLDMPSRFNSRHSAQQRRSATAKAPTGSEALHTVDERDWTHPQPGNPIQRQPSGPPVPRRSSRRTPSQDISDIAPPLPPQRQRDVFEGFDSGHASSEEDRPSSYASVSHHRAGDSISRNSIGHSAAMQGTSAEIFSRSPSDPHHLGGNEDYLRER</sequence>
<dbReference type="Pfam" id="PF14558">
    <property type="entry name" value="TRP_N"/>
    <property type="match status" value="1"/>
</dbReference>
<dbReference type="PANTHER" id="PTHR31145">
    <property type="entry name" value="INTEGRAL MEMBRANE PROTEIN (AFU_ORTHOLOGUE AFUA_7G01610)"/>
    <property type="match status" value="1"/>
</dbReference>
<evidence type="ECO:0000256" key="3">
    <source>
        <dbReference type="ARBA" id="ARBA00022692"/>
    </source>
</evidence>
<feature type="transmembrane region" description="Helical" evidence="8">
    <location>
        <begin position="591"/>
        <end position="612"/>
    </location>
</feature>
<feature type="transmembrane region" description="Helical" evidence="8">
    <location>
        <begin position="557"/>
        <end position="579"/>
    </location>
</feature>
<feature type="compositionally biased region" description="Polar residues" evidence="7">
    <location>
        <begin position="1228"/>
        <end position="1251"/>
    </location>
</feature>
<dbReference type="PANTHER" id="PTHR31145:SF6">
    <property type="entry name" value="INTEGRAL MEMBRANE PROTEIN (AFU_ORTHOLOGUE AFUA_7G01610)"/>
    <property type="match status" value="1"/>
</dbReference>
<dbReference type="SMART" id="SM01320">
    <property type="entry name" value="TRP_N"/>
    <property type="match status" value="1"/>
</dbReference>
<dbReference type="EMBL" id="QWIO01000105">
    <property type="protein sequence ID" value="RMZ08837.1"/>
    <property type="molecule type" value="Genomic_DNA"/>
</dbReference>
<feature type="region of interest" description="Disordered" evidence="7">
    <location>
        <begin position="774"/>
        <end position="901"/>
    </location>
</feature>
<feature type="transmembrane region" description="Helical" evidence="8">
    <location>
        <begin position="301"/>
        <end position="323"/>
    </location>
</feature>
<feature type="compositionally biased region" description="Basic and acidic residues" evidence="7">
    <location>
        <begin position="1252"/>
        <end position="1267"/>
    </location>
</feature>
<feature type="transmembrane region" description="Helical" evidence="8">
    <location>
        <begin position="624"/>
        <end position="643"/>
    </location>
</feature>
<feature type="domain" description="ML-like" evidence="9">
    <location>
        <begin position="115"/>
        <end position="297"/>
    </location>
</feature>
<evidence type="ECO:0000256" key="1">
    <source>
        <dbReference type="ARBA" id="ARBA00004141"/>
    </source>
</evidence>
<evidence type="ECO:0000259" key="9">
    <source>
        <dbReference type="SMART" id="SM01320"/>
    </source>
</evidence>
<keyword evidence="4" id="KW-0732">Signal</keyword>
<proteinExistence type="inferred from homology"/>
<feature type="compositionally biased region" description="Basic and acidic residues" evidence="7">
    <location>
        <begin position="815"/>
        <end position="824"/>
    </location>
</feature>
<feature type="transmembrane region" description="Helical" evidence="8">
    <location>
        <begin position="655"/>
        <end position="674"/>
    </location>
</feature>
<name>A0A3M7H711_HORWE</name>
<feature type="transmembrane region" description="Helical" evidence="8">
    <location>
        <begin position="432"/>
        <end position="456"/>
    </location>
</feature>
<feature type="compositionally biased region" description="Polar residues" evidence="7">
    <location>
        <begin position="745"/>
        <end position="756"/>
    </location>
</feature>
<feature type="compositionally biased region" description="Polar residues" evidence="7">
    <location>
        <begin position="976"/>
        <end position="994"/>
    </location>
</feature>
<comment type="subcellular location">
    <subcellularLocation>
        <location evidence="1">Membrane</location>
        <topology evidence="1">Multi-pass membrane protein</topology>
    </subcellularLocation>
</comment>
<dbReference type="Proteomes" id="UP000269539">
    <property type="component" value="Unassembled WGS sequence"/>
</dbReference>
<feature type="region of interest" description="Disordered" evidence="7">
    <location>
        <begin position="914"/>
        <end position="939"/>
    </location>
</feature>